<dbReference type="InterPro" id="IPR047886">
    <property type="entry name" value="ARHGAP20-like_RhoGAP"/>
</dbReference>
<dbReference type="KEGG" id="pfor:103133856"/>
<dbReference type="Gene3D" id="2.30.29.30">
    <property type="entry name" value="Pleckstrin-homology domain (PH domain)/Phosphotyrosine-binding domain (PTB)"/>
    <property type="match status" value="1"/>
</dbReference>
<reference evidence="6" key="1">
    <citation type="submission" date="2013-10" db="EMBL/GenBank/DDBJ databases">
        <authorList>
            <person name="Schartl M."/>
            <person name="Warren W."/>
        </authorList>
    </citation>
    <scope>NUCLEOTIDE SEQUENCE [LARGE SCALE GENOMIC DNA]</scope>
    <source>
        <strain evidence="6">female</strain>
    </source>
</reference>
<dbReference type="PANTHER" id="PTHR23179:SF26">
    <property type="entry name" value="T-CELL ACTIVATION RHO GTPASE-ACTIVATING PROTEIN"/>
    <property type="match status" value="1"/>
</dbReference>
<dbReference type="EMBL" id="AYCK01000258">
    <property type="status" value="NOT_ANNOTATED_CDS"/>
    <property type="molecule type" value="Genomic_DNA"/>
</dbReference>
<reference evidence="5" key="2">
    <citation type="submission" date="2025-08" db="UniProtKB">
        <authorList>
            <consortium name="Ensembl"/>
        </authorList>
    </citation>
    <scope>IDENTIFICATION</scope>
</reference>
<dbReference type="FunFam" id="2.30.29.30:FF:000656">
    <property type="entry name" value="Uncharacterized protein"/>
    <property type="match status" value="1"/>
</dbReference>
<dbReference type="Pfam" id="PF00620">
    <property type="entry name" value="RhoGAP"/>
    <property type="match status" value="1"/>
</dbReference>
<evidence type="ECO:0000259" key="4">
    <source>
        <dbReference type="PROSITE" id="PS50238"/>
    </source>
</evidence>
<dbReference type="Gene3D" id="1.10.555.10">
    <property type="entry name" value="Rho GTPase activation protein"/>
    <property type="match status" value="1"/>
</dbReference>
<feature type="compositionally biased region" description="Polar residues" evidence="3">
    <location>
        <begin position="641"/>
        <end position="657"/>
    </location>
</feature>
<dbReference type="RefSeq" id="XP_007545865.1">
    <property type="nucleotide sequence ID" value="XM_007545803.2"/>
</dbReference>
<dbReference type="Proteomes" id="UP000028760">
    <property type="component" value="Unassembled WGS sequence"/>
</dbReference>
<keyword evidence="1" id="KW-0343">GTPase activation</keyword>
<evidence type="ECO:0000256" key="1">
    <source>
        <dbReference type="ARBA" id="ARBA00022468"/>
    </source>
</evidence>
<keyword evidence="6" id="KW-1185">Reference proteome</keyword>
<dbReference type="GeneID" id="103133856"/>
<dbReference type="SUPFAM" id="SSF48350">
    <property type="entry name" value="GTPase activation domain, GAP"/>
    <property type="match status" value="1"/>
</dbReference>
<dbReference type="InterPro" id="IPR008936">
    <property type="entry name" value="Rho_GTPase_activation_prot"/>
</dbReference>
<dbReference type="PANTHER" id="PTHR23179">
    <property type="entry name" value="T-CELL ACTIVATION RHO GTPASE ACTIVATING PROTEIN-RELATED"/>
    <property type="match status" value="1"/>
</dbReference>
<dbReference type="EMBL" id="AYCK01000259">
    <property type="status" value="NOT_ANNOTATED_CDS"/>
    <property type="molecule type" value="Genomic_DNA"/>
</dbReference>
<dbReference type="OMA" id="PRTESWK"/>
<organism evidence="5 6">
    <name type="scientific">Poecilia formosa</name>
    <name type="common">Amazon molly</name>
    <name type="synonym">Limia formosa</name>
    <dbReference type="NCBI Taxonomy" id="48698"/>
    <lineage>
        <taxon>Eukaryota</taxon>
        <taxon>Metazoa</taxon>
        <taxon>Chordata</taxon>
        <taxon>Craniata</taxon>
        <taxon>Vertebrata</taxon>
        <taxon>Euteleostomi</taxon>
        <taxon>Actinopterygii</taxon>
        <taxon>Neopterygii</taxon>
        <taxon>Teleostei</taxon>
        <taxon>Neoteleostei</taxon>
        <taxon>Acanthomorphata</taxon>
        <taxon>Ovalentaria</taxon>
        <taxon>Atherinomorphae</taxon>
        <taxon>Cyprinodontiformes</taxon>
        <taxon>Poeciliidae</taxon>
        <taxon>Poeciliinae</taxon>
        <taxon>Poecilia</taxon>
    </lineage>
</organism>
<dbReference type="SMART" id="SM00324">
    <property type="entry name" value="RhoGAP"/>
    <property type="match status" value="1"/>
</dbReference>
<evidence type="ECO:0000313" key="6">
    <source>
        <dbReference type="Proteomes" id="UP000028760"/>
    </source>
</evidence>
<dbReference type="STRING" id="48698.ENSPFOP00000019150"/>
<proteinExistence type="predicted"/>
<dbReference type="GO" id="GO:0007165">
    <property type="term" value="P:signal transduction"/>
    <property type="evidence" value="ECO:0007669"/>
    <property type="project" value="InterPro"/>
</dbReference>
<reference evidence="5" key="3">
    <citation type="submission" date="2025-09" db="UniProtKB">
        <authorList>
            <consortium name="Ensembl"/>
        </authorList>
    </citation>
    <scope>IDENTIFICATION</scope>
</reference>
<dbReference type="GO" id="GO:0005096">
    <property type="term" value="F:GTPase activator activity"/>
    <property type="evidence" value="ECO:0007669"/>
    <property type="project" value="UniProtKB-KW"/>
</dbReference>
<dbReference type="eggNOG" id="KOG4724">
    <property type="taxonomic scope" value="Eukaryota"/>
</dbReference>
<dbReference type="GO" id="GO:0035023">
    <property type="term" value="P:regulation of Rho protein signal transduction"/>
    <property type="evidence" value="ECO:0007669"/>
    <property type="project" value="InterPro"/>
</dbReference>
<dbReference type="CTD" id="447809"/>
<sequence>MDLTDYGVAAMRRGSYDDAAASMHPHFRHLAQRRRSAPSLVFGKALGMPWSPIREEAPCWVSVEQSPFVLGLTSENGELLLDECVQVTEGTKTKERHLFLFTDVLIFAKLKSTASYRLKQRVNLEDVWLCDFEEEEKEEEDDSGTAGDVDPRLTLVLAWALTFCIVCFRSPEVKERWSDTLHRKIRDAITRTGCASSSPPDVLMKVLSGSIATKTLTGGGMEQIIVLTPEGDAKSCALSKQLNNQEERLTQSSETKWNLVRNKMKLRRTSSKACHANKGTKNQLFGQPLSNICPDDYSLPKPITDLLVLLRKMGPSTEGVFRKPCNTRLMKDLREQLDNGTDVDLESQQVHLLVGLLKCFLKELPHSLLRSDLYNRWTAALDHEDTEQRTLEIRRVFDDLPGPNKLLLQYLVCLFHCILESSDTNKMDASNLAVCIGPTLLQLDGTPLDVQREKMQKATELTQFLIENCGILGENIPCLLDTDEDSLSSVHHDSAYDSTDPDGDGEAGEKRSSTDGGRGSSSSYSSLSPSITTPSWQSDAAFDNKAPFNRRCSEPILLLPESLENLCSHARSHDDCSMQRDNFDGQPLKKQISDDSFLLKSRGGASSVLSFPKLSCSSNMDPLPYMGKDCSCSSLESTASNQSESSVFTSSPMGSPRSSKKDNSQALVTTNGKLDVPKLISEEKRRSQSMRVASKVLMRTRSLGAFSRSSLKKDAPKENPFPETLQEDSQSEADPSADVVLKPRPLSAIEVFKQVDSRLPSRPPSYEQAVQNIAPPPHYGSMTVQDAITQIRRSRPSSMNYDLPVREYSYNQDCFSQTAQDTIVERRQPFRQRAMSESVSKGQHEMVSRRCSQPVFEEFSYAKESYV</sequence>
<feature type="region of interest" description="Disordered" evidence="3">
    <location>
        <begin position="489"/>
        <end position="538"/>
    </location>
</feature>
<evidence type="ECO:0000256" key="3">
    <source>
        <dbReference type="SAM" id="MobiDB-lite"/>
    </source>
</evidence>
<protein>
    <submittedName>
        <fullName evidence="5">T cell activation RhoGTPase activating protein b</fullName>
    </submittedName>
</protein>
<dbReference type="PROSITE" id="PS50238">
    <property type="entry name" value="RHOGAP"/>
    <property type="match status" value="1"/>
</dbReference>
<dbReference type="CDD" id="cd04402">
    <property type="entry name" value="RhoGAP_ARHGAP20"/>
    <property type="match status" value="1"/>
</dbReference>
<evidence type="ECO:0000256" key="2">
    <source>
        <dbReference type="ARBA" id="ARBA00022553"/>
    </source>
</evidence>
<feature type="compositionally biased region" description="Low complexity" evidence="3">
    <location>
        <begin position="520"/>
        <end position="535"/>
    </location>
</feature>
<dbReference type="SUPFAM" id="SSF50729">
    <property type="entry name" value="PH domain-like"/>
    <property type="match status" value="1"/>
</dbReference>
<evidence type="ECO:0000313" key="5">
    <source>
        <dbReference type="Ensembl" id="ENSPFOP00000019150.2"/>
    </source>
</evidence>
<dbReference type="InterPro" id="IPR011993">
    <property type="entry name" value="PH-like_dom_sf"/>
</dbReference>
<dbReference type="Ensembl" id="ENSPFOT00000019172.2">
    <property type="protein sequence ID" value="ENSPFOP00000019150.2"/>
    <property type="gene ID" value="ENSPFOG00000019037.2"/>
</dbReference>
<dbReference type="InterPro" id="IPR047887">
    <property type="entry name" value="ARHGAP20_PH"/>
</dbReference>
<keyword evidence="2" id="KW-0597">Phosphoprotein</keyword>
<dbReference type="InterPro" id="IPR000198">
    <property type="entry name" value="RhoGAP_dom"/>
</dbReference>
<feature type="region of interest" description="Disordered" evidence="3">
    <location>
        <begin position="707"/>
        <end position="738"/>
    </location>
</feature>
<feature type="domain" description="Rho-GAP" evidence="4">
    <location>
        <begin position="287"/>
        <end position="473"/>
    </location>
</feature>
<dbReference type="AlphaFoldDB" id="A0A087YM97"/>
<dbReference type="GeneTree" id="ENSGT00940000157993"/>
<name>A0A087YM97_POEFO</name>
<dbReference type="Pfam" id="PF22286">
    <property type="entry name" value="RHG20_PH"/>
    <property type="match status" value="1"/>
</dbReference>
<feature type="region of interest" description="Disordered" evidence="3">
    <location>
        <begin position="641"/>
        <end position="694"/>
    </location>
</feature>
<dbReference type="OrthoDB" id="27389at2759"/>
<accession>A0A087YM97</accession>